<dbReference type="EMBL" id="JAIBCX010000010">
    <property type="protein sequence ID" value="MCJ8353459.1"/>
    <property type="molecule type" value="Genomic_DNA"/>
</dbReference>
<sequence length="165" mass="18842">MTKIWFTSDQHFGHAGILTYCSRPFADVQAMDTAMVQQWNDRVGPMDEVWCLGDFCAGRDAGHYARHLNGRKHLIVGNHDRHARKWQGWASIHDYHEMSVAGRRVVLFHYPMRVWNASHYGSIHLYGHMHNALPPTAQSCDVGVDAWSFAPVGFDQITHRMAQAT</sequence>
<dbReference type="Proteomes" id="UP001202887">
    <property type="component" value="Unassembled WGS sequence"/>
</dbReference>
<reference evidence="4" key="2">
    <citation type="journal article" date="2021" name="Polymers (Basel)">
        <title>Highly Stretchable Bacterial Cellulose Produced by Komagataeibacter hansenii SI1.</title>
        <authorList>
            <person name="Cielecka I."/>
            <person name="Ryngajllo M."/>
            <person name="Maniukiewicz W."/>
            <person name="Bielecki S."/>
        </authorList>
    </citation>
    <scope>NUCLEOTIDE SEQUENCE</scope>
    <source>
        <strain evidence="4">SI1</strain>
    </source>
</reference>
<dbReference type="InterPro" id="IPR024654">
    <property type="entry name" value="Calcineurin-like_PHP_lpxH"/>
</dbReference>
<comment type="caution">
    <text evidence="4">The sequence shown here is derived from an EMBL/GenBank/DDBJ whole genome shotgun (WGS) entry which is preliminary data.</text>
</comment>
<comment type="similarity">
    <text evidence="1">Belongs to the metallophosphoesterase superfamily. YfcE family.</text>
</comment>
<dbReference type="SUPFAM" id="SSF56300">
    <property type="entry name" value="Metallo-dependent phosphatases"/>
    <property type="match status" value="1"/>
</dbReference>
<dbReference type="RefSeq" id="WP_003617408.1">
    <property type="nucleotide sequence ID" value="NZ_BJNN01000023.1"/>
</dbReference>
<keyword evidence="3" id="KW-0378">Hydrolase</keyword>
<accession>A0AAW5EPE7</accession>
<keyword evidence="5" id="KW-1185">Reference proteome</keyword>
<evidence type="ECO:0000313" key="3">
    <source>
        <dbReference type="EMBL" id="GEC62426.1"/>
    </source>
</evidence>
<protein>
    <submittedName>
        <fullName evidence="3">Hydrolase</fullName>
    </submittedName>
    <submittedName>
        <fullName evidence="4">Metallophosphoesterase family protein</fullName>
    </submittedName>
</protein>
<gene>
    <name evidence="3" type="ORF">GHA01_02750</name>
    <name evidence="4" type="ORF">K1W68_05550</name>
</gene>
<dbReference type="EMBL" id="BJNN01000023">
    <property type="protein sequence ID" value="GEC62426.1"/>
    <property type="molecule type" value="Genomic_DNA"/>
</dbReference>
<dbReference type="GeneID" id="61368779"/>
<dbReference type="Pfam" id="PF12850">
    <property type="entry name" value="Metallophos_2"/>
    <property type="match status" value="1"/>
</dbReference>
<dbReference type="Gene3D" id="3.60.21.10">
    <property type="match status" value="1"/>
</dbReference>
<dbReference type="Proteomes" id="UP000319478">
    <property type="component" value="Unassembled WGS sequence"/>
</dbReference>
<name>A0AAW5EPE7_NOVHA</name>
<evidence type="ECO:0000259" key="2">
    <source>
        <dbReference type="Pfam" id="PF12850"/>
    </source>
</evidence>
<reference evidence="4" key="3">
    <citation type="submission" date="2022-03" db="EMBL/GenBank/DDBJ databases">
        <authorList>
            <person name="Ryngajllo M."/>
            <person name="Jacek P."/>
            <person name="Kubiak K."/>
        </authorList>
    </citation>
    <scope>NUCLEOTIDE SEQUENCE</scope>
    <source>
        <strain evidence="4">SI1</strain>
    </source>
</reference>
<proteinExistence type="inferred from homology"/>
<evidence type="ECO:0000313" key="6">
    <source>
        <dbReference type="Proteomes" id="UP001202887"/>
    </source>
</evidence>
<feature type="domain" description="Calcineurin-like phosphoesterase" evidence="2">
    <location>
        <begin position="6"/>
        <end position="132"/>
    </location>
</feature>
<evidence type="ECO:0000313" key="5">
    <source>
        <dbReference type="Proteomes" id="UP000319478"/>
    </source>
</evidence>
<dbReference type="InterPro" id="IPR029052">
    <property type="entry name" value="Metallo-depent_PP-like"/>
</dbReference>
<evidence type="ECO:0000256" key="1">
    <source>
        <dbReference type="ARBA" id="ARBA00008950"/>
    </source>
</evidence>
<dbReference type="AlphaFoldDB" id="A0AAW5EPE7"/>
<reference evidence="3 5" key="1">
    <citation type="submission" date="2019-06" db="EMBL/GenBank/DDBJ databases">
        <title>Whole genome shotgun sequence of Komagataeibacter hansenii NBRC 14820.</title>
        <authorList>
            <person name="Hosoyama A."/>
            <person name="Uohara A."/>
            <person name="Ohji S."/>
            <person name="Ichikawa N."/>
        </authorList>
    </citation>
    <scope>NUCLEOTIDE SEQUENCE [LARGE SCALE GENOMIC DNA]</scope>
    <source>
        <strain evidence="3 5">NBRC 14820</strain>
    </source>
</reference>
<evidence type="ECO:0000313" key="4">
    <source>
        <dbReference type="EMBL" id="MCJ8353459.1"/>
    </source>
</evidence>
<dbReference type="GO" id="GO:0016787">
    <property type="term" value="F:hydrolase activity"/>
    <property type="evidence" value="ECO:0007669"/>
    <property type="project" value="UniProtKB-KW"/>
</dbReference>
<organism evidence="4 6">
    <name type="scientific">Novacetimonas hansenii</name>
    <name type="common">Komagataeibacter hansenii</name>
    <dbReference type="NCBI Taxonomy" id="436"/>
    <lineage>
        <taxon>Bacteria</taxon>
        <taxon>Pseudomonadati</taxon>
        <taxon>Pseudomonadota</taxon>
        <taxon>Alphaproteobacteria</taxon>
        <taxon>Acetobacterales</taxon>
        <taxon>Acetobacteraceae</taxon>
        <taxon>Novacetimonas</taxon>
    </lineage>
</organism>